<evidence type="ECO:0000313" key="2">
    <source>
        <dbReference type="Proteomes" id="UP001227268"/>
    </source>
</evidence>
<proteinExistence type="predicted"/>
<dbReference type="Proteomes" id="UP001227268">
    <property type="component" value="Unassembled WGS sequence"/>
</dbReference>
<gene>
    <name evidence="1" type="ORF">QFC21_000067</name>
</gene>
<evidence type="ECO:0000313" key="1">
    <source>
        <dbReference type="EMBL" id="KAJ9108747.1"/>
    </source>
</evidence>
<keyword evidence="2" id="KW-1185">Reference proteome</keyword>
<organism evidence="1 2">
    <name type="scientific">Naganishia friedmannii</name>
    <dbReference type="NCBI Taxonomy" id="89922"/>
    <lineage>
        <taxon>Eukaryota</taxon>
        <taxon>Fungi</taxon>
        <taxon>Dikarya</taxon>
        <taxon>Basidiomycota</taxon>
        <taxon>Agaricomycotina</taxon>
        <taxon>Tremellomycetes</taxon>
        <taxon>Filobasidiales</taxon>
        <taxon>Filobasidiaceae</taxon>
        <taxon>Naganishia</taxon>
    </lineage>
</organism>
<name>A0ACC2WCE5_9TREE</name>
<protein>
    <submittedName>
        <fullName evidence="1">Uncharacterized protein</fullName>
    </submittedName>
</protein>
<sequence>MSNQPPSYQQAVSTPAAGLAPSINVSSAPSQPQGSTSAGSSAHHHNHGPHHNEFEDDSSDDGMDADGLMPPLKDDVEARKSMDDEYRELPEGWIRCFDKNTNHHFYVDVATERSSWLHPYDDPVYLSSLPDTHPANPNSEVARAARAKHEEIAKTVQQKKPATGSSSSSGRQDVHSAAQAAMAGGSASRPREERSMGGKLKDKLLGSTKEERRKAKLEQQARDRKAAEEYLARRKALMEKQANDPRLQGYYSSSPYRYSAPMDPYRSRYDVMYGPRYGYRPGYGGYMSNGYGYGYGGGLGMGGLGMGLGGGAMLGLGTGALLGAAMF</sequence>
<reference evidence="1" key="1">
    <citation type="submission" date="2023-04" db="EMBL/GenBank/DDBJ databases">
        <title>Draft Genome sequencing of Naganishia species isolated from polar environments using Oxford Nanopore Technology.</title>
        <authorList>
            <person name="Leo P."/>
            <person name="Venkateswaran K."/>
        </authorList>
    </citation>
    <scope>NUCLEOTIDE SEQUENCE</scope>
    <source>
        <strain evidence="1">MNA-CCFEE 5423</strain>
    </source>
</reference>
<dbReference type="EMBL" id="JASBWT010000001">
    <property type="protein sequence ID" value="KAJ9108747.1"/>
    <property type="molecule type" value="Genomic_DNA"/>
</dbReference>
<comment type="caution">
    <text evidence="1">The sequence shown here is derived from an EMBL/GenBank/DDBJ whole genome shotgun (WGS) entry which is preliminary data.</text>
</comment>
<accession>A0ACC2WCE5</accession>